<protein>
    <submittedName>
        <fullName evidence="1">Uncharacterized protein</fullName>
    </submittedName>
</protein>
<organism evidence="1 2">
    <name type="scientific">Adiantum capillus-veneris</name>
    <name type="common">Maidenhair fern</name>
    <dbReference type="NCBI Taxonomy" id="13818"/>
    <lineage>
        <taxon>Eukaryota</taxon>
        <taxon>Viridiplantae</taxon>
        <taxon>Streptophyta</taxon>
        <taxon>Embryophyta</taxon>
        <taxon>Tracheophyta</taxon>
        <taxon>Polypodiopsida</taxon>
        <taxon>Polypodiidae</taxon>
        <taxon>Polypodiales</taxon>
        <taxon>Pteridineae</taxon>
        <taxon>Pteridaceae</taxon>
        <taxon>Vittarioideae</taxon>
        <taxon>Adiantum</taxon>
    </lineage>
</organism>
<name>A0A9D4ZLC9_ADICA</name>
<accession>A0A9D4ZLC9</accession>
<sequence length="162" mass="17120">MSSGKILGPIAPEIAVTEESYQQMLGILHISMGSCEHGAEDGSEVGRGLCYSGALGRGALAGGQPRLLLLLSSRPYIFGILGLWGPLAEKRGTLLCRWQRHSFRASSDKAQRGGRFGVTCGSFGGTRTSPTVWKDLAPEILLICKDVFPLLGCGVMVGATLV</sequence>
<dbReference type="EMBL" id="JABFUD020000007">
    <property type="protein sequence ID" value="KAI5077441.1"/>
    <property type="molecule type" value="Genomic_DNA"/>
</dbReference>
<reference evidence="1" key="1">
    <citation type="submission" date="2021-01" db="EMBL/GenBank/DDBJ databases">
        <title>Adiantum capillus-veneris genome.</title>
        <authorList>
            <person name="Fang Y."/>
            <person name="Liao Q."/>
        </authorList>
    </citation>
    <scope>NUCLEOTIDE SEQUENCE</scope>
    <source>
        <strain evidence="1">H3</strain>
        <tissue evidence="1">Leaf</tissue>
    </source>
</reference>
<evidence type="ECO:0000313" key="2">
    <source>
        <dbReference type="Proteomes" id="UP000886520"/>
    </source>
</evidence>
<gene>
    <name evidence="1" type="ORF">GOP47_0007265</name>
</gene>
<evidence type="ECO:0000313" key="1">
    <source>
        <dbReference type="EMBL" id="KAI5077441.1"/>
    </source>
</evidence>
<keyword evidence="2" id="KW-1185">Reference proteome</keyword>
<dbReference type="Proteomes" id="UP000886520">
    <property type="component" value="Chromosome 7"/>
</dbReference>
<dbReference type="AlphaFoldDB" id="A0A9D4ZLC9"/>
<dbReference type="PROSITE" id="PS51257">
    <property type="entry name" value="PROKAR_LIPOPROTEIN"/>
    <property type="match status" value="1"/>
</dbReference>
<proteinExistence type="predicted"/>
<comment type="caution">
    <text evidence="1">The sequence shown here is derived from an EMBL/GenBank/DDBJ whole genome shotgun (WGS) entry which is preliminary data.</text>
</comment>